<feature type="transmembrane region" description="Helical" evidence="1">
    <location>
        <begin position="92"/>
        <end position="112"/>
    </location>
</feature>
<sequence length="125" mass="13517">MPPLSTIFVGLQGAFGVLNRAASLLFRSAAEKNVEILKVPSIPAIHAIAAGSISIGAFYLNTALRHDTTMMWWCVVGRLIAIPVFLQHGGPWRNVAVFEAACGLLTMGGLLWDSWRDRGTKEKGP</sequence>
<accession>A0A194XN55</accession>
<proteinExistence type="predicted"/>
<keyword evidence="1" id="KW-0472">Membrane</keyword>
<dbReference type="OrthoDB" id="10042947at2759"/>
<keyword evidence="3" id="KW-1185">Reference proteome</keyword>
<reference evidence="2 3" key="1">
    <citation type="submission" date="2015-10" db="EMBL/GenBank/DDBJ databases">
        <title>Full genome of DAOMC 229536 Phialocephala scopiformis, a fungal endophyte of spruce producing the potent anti-insectan compound rugulosin.</title>
        <authorList>
            <consortium name="DOE Joint Genome Institute"/>
            <person name="Walker A.K."/>
            <person name="Frasz S.L."/>
            <person name="Seifert K.A."/>
            <person name="Miller J.D."/>
            <person name="Mondo S.J."/>
            <person name="Labutti K."/>
            <person name="Lipzen A."/>
            <person name="Dockter R."/>
            <person name="Kennedy M."/>
            <person name="Grigoriev I.V."/>
            <person name="Spatafora J.W."/>
        </authorList>
    </citation>
    <scope>NUCLEOTIDE SEQUENCE [LARGE SCALE GENOMIC DNA]</scope>
    <source>
        <strain evidence="2 3">CBS 120377</strain>
    </source>
</reference>
<feature type="transmembrane region" description="Helical" evidence="1">
    <location>
        <begin position="44"/>
        <end position="62"/>
    </location>
</feature>
<dbReference type="EMBL" id="KQ947407">
    <property type="protein sequence ID" value="KUJ21524.1"/>
    <property type="molecule type" value="Genomic_DNA"/>
</dbReference>
<organism evidence="2 3">
    <name type="scientific">Mollisia scopiformis</name>
    <name type="common">Conifer needle endophyte fungus</name>
    <name type="synonym">Phialocephala scopiformis</name>
    <dbReference type="NCBI Taxonomy" id="149040"/>
    <lineage>
        <taxon>Eukaryota</taxon>
        <taxon>Fungi</taxon>
        <taxon>Dikarya</taxon>
        <taxon>Ascomycota</taxon>
        <taxon>Pezizomycotina</taxon>
        <taxon>Leotiomycetes</taxon>
        <taxon>Helotiales</taxon>
        <taxon>Mollisiaceae</taxon>
        <taxon>Mollisia</taxon>
    </lineage>
</organism>
<dbReference type="InParanoid" id="A0A194XN55"/>
<dbReference type="RefSeq" id="XP_018075879.1">
    <property type="nucleotide sequence ID" value="XM_018207096.1"/>
</dbReference>
<dbReference type="GeneID" id="28816822"/>
<name>A0A194XN55_MOLSC</name>
<keyword evidence="1" id="KW-1133">Transmembrane helix</keyword>
<protein>
    <submittedName>
        <fullName evidence="2">Uncharacterized protein</fullName>
    </submittedName>
</protein>
<gene>
    <name evidence="2" type="ORF">LY89DRAFT_376667</name>
</gene>
<evidence type="ECO:0000256" key="1">
    <source>
        <dbReference type="SAM" id="Phobius"/>
    </source>
</evidence>
<evidence type="ECO:0000313" key="3">
    <source>
        <dbReference type="Proteomes" id="UP000070700"/>
    </source>
</evidence>
<dbReference type="KEGG" id="psco:LY89DRAFT_376667"/>
<dbReference type="AlphaFoldDB" id="A0A194XN55"/>
<feature type="transmembrane region" description="Helical" evidence="1">
    <location>
        <begin position="69"/>
        <end position="86"/>
    </location>
</feature>
<keyword evidence="1" id="KW-0812">Transmembrane</keyword>
<evidence type="ECO:0000313" key="2">
    <source>
        <dbReference type="EMBL" id="KUJ21524.1"/>
    </source>
</evidence>
<dbReference type="Proteomes" id="UP000070700">
    <property type="component" value="Unassembled WGS sequence"/>
</dbReference>